<evidence type="ECO:0000256" key="1">
    <source>
        <dbReference type="SAM" id="MobiDB-lite"/>
    </source>
</evidence>
<keyword evidence="4" id="KW-1185">Reference proteome</keyword>
<organism evidence="3 4">
    <name type="scientific">Rhizoctonia solani 123E</name>
    <dbReference type="NCBI Taxonomy" id="1423351"/>
    <lineage>
        <taxon>Eukaryota</taxon>
        <taxon>Fungi</taxon>
        <taxon>Dikarya</taxon>
        <taxon>Basidiomycota</taxon>
        <taxon>Agaricomycotina</taxon>
        <taxon>Agaricomycetes</taxon>
        <taxon>Cantharellales</taxon>
        <taxon>Ceratobasidiaceae</taxon>
        <taxon>Rhizoctonia</taxon>
    </lineage>
</organism>
<dbReference type="OrthoDB" id="2745718at2759"/>
<feature type="region of interest" description="Disordered" evidence="1">
    <location>
        <begin position="251"/>
        <end position="286"/>
    </location>
</feature>
<dbReference type="Proteomes" id="UP000027456">
    <property type="component" value="Unassembled WGS sequence"/>
</dbReference>
<evidence type="ECO:0000313" key="3">
    <source>
        <dbReference type="EMBL" id="KEP46384.1"/>
    </source>
</evidence>
<dbReference type="HOGENOM" id="CLU_059616_0_0_1"/>
<feature type="compositionally biased region" description="Polar residues" evidence="1">
    <location>
        <begin position="172"/>
        <end position="182"/>
    </location>
</feature>
<proteinExistence type="predicted"/>
<feature type="region of interest" description="Disordered" evidence="1">
    <location>
        <begin position="159"/>
        <end position="182"/>
    </location>
</feature>
<gene>
    <name evidence="3" type="ORF">V565_201820</name>
</gene>
<accession>A0A074RHX6</accession>
<feature type="domain" description="Senescence" evidence="2">
    <location>
        <begin position="164"/>
        <end position="350"/>
    </location>
</feature>
<feature type="region of interest" description="Disordered" evidence="1">
    <location>
        <begin position="364"/>
        <end position="396"/>
    </location>
</feature>
<protein>
    <submittedName>
        <fullName evidence="3">Senescence-associated protein</fullName>
    </submittedName>
</protein>
<reference evidence="3 4" key="1">
    <citation type="submission" date="2013-12" db="EMBL/GenBank/DDBJ databases">
        <authorList>
            <person name="Cubeta M."/>
            <person name="Pakala S."/>
            <person name="Fedorova N."/>
            <person name="Thomas E."/>
            <person name="Dean R."/>
            <person name="Jabaji S."/>
            <person name="Neate S."/>
            <person name="Toda T."/>
            <person name="Tavantzis S."/>
            <person name="Vilgalys R."/>
            <person name="Bharathan N."/>
            <person name="Pakala S."/>
            <person name="Losada L.S."/>
            <person name="Zafar N."/>
            <person name="Nierman W."/>
        </authorList>
    </citation>
    <scope>NUCLEOTIDE SEQUENCE [LARGE SCALE GENOMIC DNA]</scope>
    <source>
        <strain evidence="3 4">123E</strain>
    </source>
</reference>
<evidence type="ECO:0000313" key="4">
    <source>
        <dbReference type="Proteomes" id="UP000027456"/>
    </source>
</evidence>
<sequence length="396" mass="40345">MSTPLVSIENCTSAQVLSSQDVPLAAGTLQLLPAETIASDSPTTHSGDASAPILTLKIGNAAFPITKATPFYTHTSSSRIYLFAPVLEDVSLGAGTYVKITLPEEIATPGSEAEKARDTFEEVLLNHGLLQEGTVALADELASDAREAGLKAASSIKGITKSHTSGPPAEPSTFSSKTHNVADSAVSGTETVKDYTASARQSVASAGSSIGATAGSYLFKATETVAKAGVAVGERLVHLLGMEDQVQRVASEDGGPKFDNAGTSEAFDTPRNDQKEEAKYGDGTGNLVRSLGTIGTGVKEGTSEVTSATREAATTVLEHDAGPEAIELASKGGEATGNLTQATGDVLIATSVVATAGAIAAESAVDGAKEGAKDSEPKEDVPPIAPEVIEAEPIKH</sequence>
<dbReference type="AlphaFoldDB" id="A0A074RHX6"/>
<evidence type="ECO:0000259" key="2">
    <source>
        <dbReference type="Pfam" id="PF06911"/>
    </source>
</evidence>
<dbReference type="EMBL" id="AZST01001129">
    <property type="protein sequence ID" value="KEP46384.1"/>
    <property type="molecule type" value="Genomic_DNA"/>
</dbReference>
<name>A0A074RHX6_9AGAM</name>
<dbReference type="InterPro" id="IPR009686">
    <property type="entry name" value="Senescence/spartin_C"/>
</dbReference>
<dbReference type="Pfam" id="PF06911">
    <property type="entry name" value="Senescence"/>
    <property type="match status" value="1"/>
</dbReference>
<comment type="caution">
    <text evidence="3">The sequence shown here is derived from an EMBL/GenBank/DDBJ whole genome shotgun (WGS) entry which is preliminary data.</text>
</comment>
<feature type="compositionally biased region" description="Basic and acidic residues" evidence="1">
    <location>
        <begin position="268"/>
        <end position="280"/>
    </location>
</feature>
<feature type="compositionally biased region" description="Basic and acidic residues" evidence="1">
    <location>
        <begin position="367"/>
        <end position="381"/>
    </location>
</feature>